<dbReference type="RefSeq" id="WP_206986833.1">
    <property type="nucleotide sequence ID" value="NZ_JAFLQZ010000026.1"/>
</dbReference>
<keyword evidence="4" id="KW-1185">Reference proteome</keyword>
<evidence type="ECO:0000256" key="2">
    <source>
        <dbReference type="SAM" id="SignalP"/>
    </source>
</evidence>
<dbReference type="AlphaFoldDB" id="A0A939F3W8"/>
<evidence type="ECO:0008006" key="5">
    <source>
        <dbReference type="Google" id="ProtNLM"/>
    </source>
</evidence>
<dbReference type="Proteomes" id="UP000664144">
    <property type="component" value="Unassembled WGS sequence"/>
</dbReference>
<name>A0A939F3W8_9BACT</name>
<comment type="caution">
    <text evidence="3">The sequence shown here is derived from an EMBL/GenBank/DDBJ whole genome shotgun (WGS) entry which is preliminary data.</text>
</comment>
<dbReference type="EMBL" id="JAFLQZ010000026">
    <property type="protein sequence ID" value="MBO0360923.1"/>
    <property type="molecule type" value="Genomic_DNA"/>
</dbReference>
<gene>
    <name evidence="3" type="ORF">J0X19_23385</name>
</gene>
<accession>A0A939F3W8</accession>
<feature type="region of interest" description="Disordered" evidence="1">
    <location>
        <begin position="143"/>
        <end position="237"/>
    </location>
</feature>
<feature type="compositionally biased region" description="Polar residues" evidence="1">
    <location>
        <begin position="190"/>
        <end position="204"/>
    </location>
</feature>
<protein>
    <recommendedName>
        <fullName evidence="5">DUF3300 domain-containing protein</fullName>
    </recommendedName>
</protein>
<evidence type="ECO:0000313" key="3">
    <source>
        <dbReference type="EMBL" id="MBO0360923.1"/>
    </source>
</evidence>
<feature type="compositionally biased region" description="Basic and acidic residues" evidence="1">
    <location>
        <begin position="174"/>
        <end position="188"/>
    </location>
</feature>
<sequence length="237" mass="27097">MKLTLRLSLLLMLGLLLQRGVAQAQVRVNVNVGPPAWGPAVGPGAQYYYIPEIDGYYDLYTQQYVYLDPYGYWVSTPYLPTYYASYDPRFFHPIVINYVGRQPWGYIHDHRVYCGQRGWQPGYYRGNRGYGYNRGGYGGHNSGYGYRTPQPNYRPAPGSYGNNPYTNRGYARSNDYDRNNRGNYRPDSRYNGSDNRGYQLTTRDYQPGPGRNDRGPQGGREIQNGGSDGGRERGRGR</sequence>
<feature type="chain" id="PRO_5036884182" description="DUF3300 domain-containing protein" evidence="2">
    <location>
        <begin position="25"/>
        <end position="237"/>
    </location>
</feature>
<evidence type="ECO:0000256" key="1">
    <source>
        <dbReference type="SAM" id="MobiDB-lite"/>
    </source>
</evidence>
<organism evidence="3 4">
    <name type="scientific">Hymenobacter telluris</name>
    <dbReference type="NCBI Taxonomy" id="2816474"/>
    <lineage>
        <taxon>Bacteria</taxon>
        <taxon>Pseudomonadati</taxon>
        <taxon>Bacteroidota</taxon>
        <taxon>Cytophagia</taxon>
        <taxon>Cytophagales</taxon>
        <taxon>Hymenobacteraceae</taxon>
        <taxon>Hymenobacter</taxon>
    </lineage>
</organism>
<reference evidence="3" key="1">
    <citation type="submission" date="2021-03" db="EMBL/GenBank/DDBJ databases">
        <authorList>
            <person name="Kim M.K."/>
        </authorList>
    </citation>
    <scope>NUCLEOTIDE SEQUENCE</scope>
    <source>
        <strain evidence="3">BT186</strain>
    </source>
</reference>
<evidence type="ECO:0000313" key="4">
    <source>
        <dbReference type="Proteomes" id="UP000664144"/>
    </source>
</evidence>
<keyword evidence="2" id="KW-0732">Signal</keyword>
<proteinExistence type="predicted"/>
<feature type="signal peptide" evidence="2">
    <location>
        <begin position="1"/>
        <end position="24"/>
    </location>
</feature>